<reference evidence="2 3" key="1">
    <citation type="submission" date="2019-05" db="EMBL/GenBank/DDBJ databases">
        <title>OXA-830, a novel chromosomally encoded expanded-spectrum class D beta-lactamase in Aeromonas simiae.</title>
        <authorList>
            <person name="Zhou W."/>
            <person name="Chen Q."/>
        </authorList>
    </citation>
    <scope>NUCLEOTIDE SEQUENCE [LARGE SCALE GENOMIC DNA]</scope>
    <source>
        <strain evidence="2 3">A6</strain>
    </source>
</reference>
<keyword evidence="2" id="KW-0012">Acyltransferase</keyword>
<dbReference type="InterPro" id="IPR020036">
    <property type="entry name" value="PseH"/>
</dbReference>
<dbReference type="AlphaFoldDB" id="A0A5J6WVJ7"/>
<dbReference type="PROSITE" id="PS51186">
    <property type="entry name" value="GNAT"/>
    <property type="match status" value="1"/>
</dbReference>
<evidence type="ECO:0000259" key="1">
    <source>
        <dbReference type="PROSITE" id="PS51186"/>
    </source>
</evidence>
<gene>
    <name evidence="2" type="primary">pseH</name>
    <name evidence="2" type="ORF">FE240_05745</name>
</gene>
<dbReference type="GO" id="GO:0016747">
    <property type="term" value="F:acyltransferase activity, transferring groups other than amino-acyl groups"/>
    <property type="evidence" value="ECO:0007669"/>
    <property type="project" value="InterPro"/>
</dbReference>
<dbReference type="PANTHER" id="PTHR43415">
    <property type="entry name" value="SPERMIDINE N(1)-ACETYLTRANSFERASE"/>
    <property type="match status" value="1"/>
</dbReference>
<accession>A0A5J6WVJ7</accession>
<dbReference type="Gene3D" id="3.40.630.30">
    <property type="match status" value="1"/>
</dbReference>
<feature type="domain" description="N-acetyltransferase" evidence="1">
    <location>
        <begin position="20"/>
        <end position="182"/>
    </location>
</feature>
<evidence type="ECO:0000313" key="3">
    <source>
        <dbReference type="Proteomes" id="UP000594034"/>
    </source>
</evidence>
<organism evidence="2 3">
    <name type="scientific">Aeromonas simiae</name>
    <dbReference type="NCBI Taxonomy" id="218936"/>
    <lineage>
        <taxon>Bacteria</taxon>
        <taxon>Pseudomonadati</taxon>
        <taxon>Pseudomonadota</taxon>
        <taxon>Gammaproteobacteria</taxon>
        <taxon>Aeromonadales</taxon>
        <taxon>Aeromonadaceae</taxon>
        <taxon>Aeromonas</taxon>
    </lineage>
</organism>
<keyword evidence="3" id="KW-1185">Reference proteome</keyword>
<dbReference type="KEGG" id="asim:FE240_05745"/>
<dbReference type="SUPFAM" id="SSF55729">
    <property type="entry name" value="Acyl-CoA N-acyltransferases (Nat)"/>
    <property type="match status" value="1"/>
</dbReference>
<evidence type="ECO:0000313" key="2">
    <source>
        <dbReference type="EMBL" id="QFI54237.1"/>
    </source>
</evidence>
<sequence length="187" mass="21506">MAQPGLDLQHVFELAGVSLLPFAMLDEQQVVAVWQMRTHPEIARWMNTGGDISLETHRAFMARQHQDTRNLNYLCLDAQGILGVIALHRLDWQNRLAWLGIYRNPSRPDKGLGARLLATVNHLAFEVARLHTLKLEVAADNERAIQAYLRAGFRHEGVWREAVYRPHTTNYVDLVLMGITEQEWRHP</sequence>
<keyword evidence="2" id="KW-0808">Transferase</keyword>
<dbReference type="PANTHER" id="PTHR43415:SF3">
    <property type="entry name" value="GNAT-FAMILY ACETYLTRANSFERASE"/>
    <property type="match status" value="1"/>
</dbReference>
<dbReference type="InterPro" id="IPR016181">
    <property type="entry name" value="Acyl_CoA_acyltransferase"/>
</dbReference>
<protein>
    <submittedName>
        <fullName evidence="2">UDP-4-amino-4, 6-dideoxy-N-acetyl-beta-L-altrosamine N-acetyltransferase</fullName>
        <ecNumber evidence="2">2.3.1.202</ecNumber>
    </submittedName>
</protein>
<dbReference type="RefSeq" id="WP_193003735.1">
    <property type="nucleotide sequence ID" value="NZ_CP040449.1"/>
</dbReference>
<dbReference type="Pfam" id="PF13302">
    <property type="entry name" value="Acetyltransf_3"/>
    <property type="match status" value="1"/>
</dbReference>
<proteinExistence type="predicted"/>
<dbReference type="EMBL" id="CP040449">
    <property type="protein sequence ID" value="QFI54237.1"/>
    <property type="molecule type" value="Genomic_DNA"/>
</dbReference>
<dbReference type="EC" id="2.3.1.202" evidence="2"/>
<name>A0A5J6WVJ7_9GAMM</name>
<dbReference type="NCBIfam" id="TIGR03585">
    <property type="entry name" value="PseH"/>
    <property type="match status" value="1"/>
</dbReference>
<dbReference type="InterPro" id="IPR000182">
    <property type="entry name" value="GNAT_dom"/>
</dbReference>
<dbReference type="Proteomes" id="UP000594034">
    <property type="component" value="Chromosome"/>
</dbReference>